<dbReference type="SUPFAM" id="SSF88723">
    <property type="entry name" value="PIN domain-like"/>
    <property type="match status" value="1"/>
</dbReference>
<protein>
    <submittedName>
        <fullName evidence="2">Type II toxin-antitoxin system VapC family toxin</fullName>
    </submittedName>
</protein>
<dbReference type="RefSeq" id="WP_316783039.1">
    <property type="nucleotide sequence ID" value="NZ_JASMWN010000058.1"/>
</dbReference>
<keyword evidence="3" id="KW-1185">Reference proteome</keyword>
<comment type="caution">
    <text evidence="2">The sequence shown here is derived from an EMBL/GenBank/DDBJ whole genome shotgun (WGS) entry which is preliminary data.</text>
</comment>
<accession>A0ABU3VLY3</accession>
<sequence length="124" mass="13718">MILIDTSVWIDHLRDGNAILTRLLNEGHVLCHPLVVAEIALGSLKSREQVLGLLDDLRSVPIASTEEVRTLITTRKLFARGVGYVDVSLIASCLLLPGSMLWTSDKRLNVLADELDIRFVSVQN</sequence>
<organism evidence="2 3">
    <name type="scientific">Sedimentitalea todarodis</name>
    <dbReference type="NCBI Taxonomy" id="1631240"/>
    <lineage>
        <taxon>Bacteria</taxon>
        <taxon>Pseudomonadati</taxon>
        <taxon>Pseudomonadota</taxon>
        <taxon>Alphaproteobacteria</taxon>
        <taxon>Rhodobacterales</taxon>
        <taxon>Paracoccaceae</taxon>
        <taxon>Sedimentitalea</taxon>
    </lineage>
</organism>
<evidence type="ECO:0000313" key="3">
    <source>
        <dbReference type="Proteomes" id="UP001255416"/>
    </source>
</evidence>
<gene>
    <name evidence="2" type="ORF">QO231_25700</name>
</gene>
<dbReference type="Gene3D" id="3.40.50.1010">
    <property type="entry name" value="5'-nuclease"/>
    <property type="match status" value="1"/>
</dbReference>
<evidence type="ECO:0000259" key="1">
    <source>
        <dbReference type="Pfam" id="PF01850"/>
    </source>
</evidence>
<dbReference type="Proteomes" id="UP001255416">
    <property type="component" value="Unassembled WGS sequence"/>
</dbReference>
<dbReference type="InterPro" id="IPR029060">
    <property type="entry name" value="PIN-like_dom_sf"/>
</dbReference>
<proteinExistence type="predicted"/>
<dbReference type="InterPro" id="IPR002716">
    <property type="entry name" value="PIN_dom"/>
</dbReference>
<feature type="domain" description="PIN" evidence="1">
    <location>
        <begin position="2"/>
        <end position="112"/>
    </location>
</feature>
<evidence type="ECO:0000313" key="2">
    <source>
        <dbReference type="EMBL" id="MDU9007197.1"/>
    </source>
</evidence>
<dbReference type="EMBL" id="JASMWN010000058">
    <property type="protein sequence ID" value="MDU9007197.1"/>
    <property type="molecule type" value="Genomic_DNA"/>
</dbReference>
<dbReference type="Pfam" id="PF01850">
    <property type="entry name" value="PIN"/>
    <property type="match status" value="1"/>
</dbReference>
<reference evidence="3" key="1">
    <citation type="submission" date="2023-05" db="EMBL/GenBank/DDBJ databases">
        <title>Sedimentitalea sp. nov. JM2-8.</title>
        <authorList>
            <person name="Huang J."/>
        </authorList>
    </citation>
    <scope>NUCLEOTIDE SEQUENCE [LARGE SCALE GENOMIC DNA]</scope>
    <source>
        <strain evidence="3">KHS03</strain>
    </source>
</reference>
<name>A0ABU3VLY3_9RHOB</name>